<comment type="similarity">
    <text evidence="9">Belongs to the BCD1 family.</text>
</comment>
<dbReference type="Pfam" id="PF25790">
    <property type="entry name" value="BCD1"/>
    <property type="match status" value="1"/>
</dbReference>
<evidence type="ECO:0000313" key="17">
    <source>
        <dbReference type="RefSeq" id="XP_017034892.1"/>
    </source>
</evidence>
<accession>A0A6P4J0L4</accession>
<dbReference type="Pfam" id="PF04438">
    <property type="entry name" value="zf-HIT"/>
    <property type="match status" value="1"/>
</dbReference>
<dbReference type="AlphaFoldDB" id="A0A6P4J0L4"/>
<dbReference type="PROSITE" id="PS51083">
    <property type="entry name" value="ZF_HIT"/>
    <property type="match status" value="1"/>
</dbReference>
<protein>
    <recommendedName>
        <fullName evidence="11">Box C/D snoRNA protein 1</fullName>
    </recommendedName>
    <alternativeName>
        <fullName evidence="12">Zinc finger HIT domain-containing protein 6</fullName>
    </alternativeName>
</protein>
<evidence type="ECO:0000256" key="9">
    <source>
        <dbReference type="ARBA" id="ARBA00049654"/>
    </source>
</evidence>
<keyword evidence="16" id="KW-1185">Reference proteome</keyword>
<evidence type="ECO:0000256" key="5">
    <source>
        <dbReference type="ARBA" id="ARBA00022771"/>
    </source>
</evidence>
<evidence type="ECO:0000256" key="3">
    <source>
        <dbReference type="ARBA" id="ARBA00022553"/>
    </source>
</evidence>
<gene>
    <name evidence="17" type="primary">LOC108083553</name>
</gene>
<dbReference type="CDD" id="cd23023">
    <property type="entry name" value="zf-HIT_BCD1"/>
    <property type="match status" value="1"/>
</dbReference>
<dbReference type="Proteomes" id="UP001652661">
    <property type="component" value="Chromosome X"/>
</dbReference>
<evidence type="ECO:0000256" key="13">
    <source>
        <dbReference type="PROSITE-ProRule" id="PRU00453"/>
    </source>
</evidence>
<evidence type="ECO:0000256" key="14">
    <source>
        <dbReference type="SAM" id="MobiDB-lite"/>
    </source>
</evidence>
<dbReference type="GO" id="GO:0005634">
    <property type="term" value="C:nucleus"/>
    <property type="evidence" value="ECO:0007669"/>
    <property type="project" value="TreeGrafter"/>
</dbReference>
<comment type="function">
    <text evidence="8">Required for box C/D snoRNAs accumulation involved in snoRNA processing, snoRNA transport to the nucleolus and ribosome biogenesis.</text>
</comment>
<feature type="region of interest" description="Disordered" evidence="14">
    <location>
        <begin position="285"/>
        <end position="384"/>
    </location>
</feature>
<sequence>MTETSSNGSFSPRLGMCEVCAAKEARYACPKCEVKTCSLACVQIHKKELACDGQRDRTKFVPLSQMTAREFMSDYCFLEEATRYAEARQSDRSKRFTHDNSNNRSLPVPQHRLRTAAHSRSIRLQLLLPNFSRHKENTTYLDWKLRRLFWRVEWLFVNIPLEEDDDGQAQPVARFVDARCDENETLANLALKYVDLQQETALRHRKRLAHHQTAGIGQLNFWLRAEGVPRSATCCYALEAAKPLGKNLAGKTIVEFPTIYVTYHPKPPLGLEAIESELDEEISSACPPAAKKAKEEQEEDNHDKSNNRSLLEPQVASTCVDDRELEEDSSASEEEAEIDIFRGIATSFPSEDESEEEDEDNNLAFEGSYTEQGDAEPSERKSGT</sequence>
<evidence type="ECO:0000256" key="6">
    <source>
        <dbReference type="ARBA" id="ARBA00022833"/>
    </source>
</evidence>
<dbReference type="PANTHER" id="PTHR13483:SF3">
    <property type="entry name" value="BOX C_D SNORNA PROTEIN 1"/>
    <property type="match status" value="1"/>
</dbReference>
<evidence type="ECO:0000256" key="4">
    <source>
        <dbReference type="ARBA" id="ARBA00022723"/>
    </source>
</evidence>
<evidence type="ECO:0000259" key="15">
    <source>
        <dbReference type="PROSITE" id="PS51083"/>
    </source>
</evidence>
<dbReference type="GO" id="GO:0008270">
    <property type="term" value="F:zinc ion binding"/>
    <property type="evidence" value="ECO:0007669"/>
    <property type="project" value="UniProtKB-UniRule"/>
</dbReference>
<dbReference type="RefSeq" id="XP_017034892.1">
    <property type="nucleotide sequence ID" value="XM_017179403.3"/>
</dbReference>
<dbReference type="InterPro" id="IPR007529">
    <property type="entry name" value="Znf_HIT"/>
</dbReference>
<evidence type="ECO:0000313" key="16">
    <source>
        <dbReference type="Proteomes" id="UP001652661"/>
    </source>
</evidence>
<dbReference type="GO" id="GO:0070761">
    <property type="term" value="C:pre-snoRNP complex"/>
    <property type="evidence" value="ECO:0007669"/>
    <property type="project" value="TreeGrafter"/>
</dbReference>
<organism evidence="16 17">
    <name type="scientific">Drosophila kikkawai</name>
    <name type="common">Fruit fly</name>
    <dbReference type="NCBI Taxonomy" id="30033"/>
    <lineage>
        <taxon>Eukaryota</taxon>
        <taxon>Metazoa</taxon>
        <taxon>Ecdysozoa</taxon>
        <taxon>Arthropoda</taxon>
        <taxon>Hexapoda</taxon>
        <taxon>Insecta</taxon>
        <taxon>Pterygota</taxon>
        <taxon>Neoptera</taxon>
        <taxon>Endopterygota</taxon>
        <taxon>Diptera</taxon>
        <taxon>Brachycera</taxon>
        <taxon>Muscomorpha</taxon>
        <taxon>Ephydroidea</taxon>
        <taxon>Drosophilidae</taxon>
        <taxon>Drosophila</taxon>
        <taxon>Sophophora</taxon>
    </lineage>
</organism>
<reference evidence="17" key="1">
    <citation type="submission" date="2025-08" db="UniProtKB">
        <authorList>
            <consortium name="RefSeq"/>
        </authorList>
    </citation>
    <scope>IDENTIFICATION</scope>
    <source>
        <strain evidence="17">14028-0561.14</strain>
        <tissue evidence="17">Whole fly</tissue>
    </source>
</reference>
<dbReference type="InterPro" id="IPR057721">
    <property type="entry name" value="BCD1_alpha/beta"/>
</dbReference>
<evidence type="ECO:0000256" key="1">
    <source>
        <dbReference type="ARBA" id="ARBA00022499"/>
    </source>
</evidence>
<dbReference type="GeneID" id="108083553"/>
<comment type="subunit">
    <text evidence="10">Interacts with FBL, SNU13, NOP58, NUFIP1, RUVBL1, RUVBL2 and TAF9. Interacts (via HIT-type zinc finger) with the RUVBL1/RUVBL2 complex in the presence of ADP.</text>
</comment>
<keyword evidence="1" id="KW-1017">Isopeptide bond</keyword>
<keyword evidence="7" id="KW-0832">Ubl conjugation</keyword>
<feature type="compositionally biased region" description="Acidic residues" evidence="14">
    <location>
        <begin position="350"/>
        <end position="361"/>
    </location>
</feature>
<evidence type="ECO:0000256" key="7">
    <source>
        <dbReference type="ARBA" id="ARBA00022843"/>
    </source>
</evidence>
<dbReference type="InterPro" id="IPR051639">
    <property type="entry name" value="BCD1"/>
</dbReference>
<keyword evidence="2" id="KW-0690">Ribosome biogenesis</keyword>
<evidence type="ECO:0000256" key="2">
    <source>
        <dbReference type="ARBA" id="ARBA00022517"/>
    </source>
</evidence>
<dbReference type="OrthoDB" id="272357at2759"/>
<dbReference type="Gene3D" id="3.30.60.190">
    <property type="match status" value="1"/>
</dbReference>
<dbReference type="PANTHER" id="PTHR13483">
    <property type="entry name" value="BOX C_D SNORNA PROTEIN 1-RELATED"/>
    <property type="match status" value="1"/>
</dbReference>
<dbReference type="GO" id="GO:0048254">
    <property type="term" value="P:snoRNA localization"/>
    <property type="evidence" value="ECO:0007669"/>
    <property type="project" value="TreeGrafter"/>
</dbReference>
<keyword evidence="6" id="KW-0862">Zinc</keyword>
<name>A0A6P4J0L4_DROKI</name>
<evidence type="ECO:0000256" key="8">
    <source>
        <dbReference type="ARBA" id="ARBA00049598"/>
    </source>
</evidence>
<keyword evidence="4" id="KW-0479">Metal-binding</keyword>
<dbReference type="FunFam" id="3.30.60.190:FF:000001">
    <property type="entry name" value="box C/D snoRNA protein 1"/>
    <property type="match status" value="1"/>
</dbReference>
<dbReference type="SUPFAM" id="SSF144232">
    <property type="entry name" value="HIT/MYND zinc finger-like"/>
    <property type="match status" value="1"/>
</dbReference>
<feature type="compositionally biased region" description="Acidic residues" evidence="14">
    <location>
        <begin position="323"/>
        <end position="338"/>
    </location>
</feature>
<evidence type="ECO:0000256" key="11">
    <source>
        <dbReference type="ARBA" id="ARBA00068630"/>
    </source>
</evidence>
<feature type="domain" description="HIT-type" evidence="15">
    <location>
        <begin position="17"/>
        <end position="51"/>
    </location>
</feature>
<keyword evidence="5 13" id="KW-0863">Zinc-finger</keyword>
<evidence type="ECO:0000256" key="10">
    <source>
        <dbReference type="ARBA" id="ARBA00061949"/>
    </source>
</evidence>
<dbReference type="GO" id="GO:0000463">
    <property type="term" value="P:maturation of LSU-rRNA from tricistronic rRNA transcript (SSU-rRNA, 5.8S rRNA, LSU-rRNA)"/>
    <property type="evidence" value="ECO:0007669"/>
    <property type="project" value="TreeGrafter"/>
</dbReference>
<proteinExistence type="inferred from homology"/>
<dbReference type="GO" id="GO:0000492">
    <property type="term" value="P:box C/D snoRNP assembly"/>
    <property type="evidence" value="ECO:0007669"/>
    <property type="project" value="TreeGrafter"/>
</dbReference>
<keyword evidence="3" id="KW-0597">Phosphoprotein</keyword>
<evidence type="ECO:0000256" key="12">
    <source>
        <dbReference type="ARBA" id="ARBA00077531"/>
    </source>
</evidence>